<dbReference type="InterPro" id="IPR003594">
    <property type="entry name" value="HATPase_dom"/>
</dbReference>
<evidence type="ECO:0000313" key="11">
    <source>
        <dbReference type="Proteomes" id="UP000076925"/>
    </source>
</evidence>
<accession>A0A139WXU1</accession>
<dbReference type="CDD" id="cd00082">
    <property type="entry name" value="HisKA"/>
    <property type="match status" value="1"/>
</dbReference>
<dbReference type="EC" id="2.7.13.3" evidence="2"/>
<dbReference type="InterPro" id="IPR029016">
    <property type="entry name" value="GAF-like_dom_sf"/>
</dbReference>
<protein>
    <recommendedName>
        <fullName evidence="2">histidine kinase</fullName>
        <ecNumber evidence="2">2.7.13.3</ecNumber>
    </recommendedName>
</protein>
<dbReference type="SMART" id="SM00065">
    <property type="entry name" value="GAF"/>
    <property type="match status" value="1"/>
</dbReference>
<evidence type="ECO:0000256" key="8">
    <source>
        <dbReference type="ARBA" id="ARBA00023012"/>
    </source>
</evidence>
<dbReference type="SMART" id="SM00387">
    <property type="entry name" value="HATPase_c"/>
    <property type="match status" value="1"/>
</dbReference>
<evidence type="ECO:0000256" key="4">
    <source>
        <dbReference type="ARBA" id="ARBA00022679"/>
    </source>
</evidence>
<comment type="catalytic activity">
    <reaction evidence="1">
        <text>ATP + protein L-histidine = ADP + protein N-phospho-L-histidine.</text>
        <dbReference type="EC" id="2.7.13.3"/>
    </reaction>
</comment>
<dbReference type="Gene3D" id="3.30.565.10">
    <property type="entry name" value="Histidine kinase-like ATPase, C-terminal domain"/>
    <property type="match status" value="1"/>
</dbReference>
<dbReference type="InterPro" id="IPR036890">
    <property type="entry name" value="HATPase_C_sf"/>
</dbReference>
<evidence type="ECO:0000256" key="6">
    <source>
        <dbReference type="ARBA" id="ARBA00022777"/>
    </source>
</evidence>
<evidence type="ECO:0000256" key="5">
    <source>
        <dbReference type="ARBA" id="ARBA00022741"/>
    </source>
</evidence>
<proteinExistence type="predicted"/>
<keyword evidence="6" id="KW-0418">Kinase</keyword>
<dbReference type="SUPFAM" id="SSF47384">
    <property type="entry name" value="Homodimeric domain of signal transducing histidine kinase"/>
    <property type="match status" value="1"/>
</dbReference>
<dbReference type="InterPro" id="IPR004358">
    <property type="entry name" value="Sig_transdc_His_kin-like_C"/>
</dbReference>
<keyword evidence="7" id="KW-0067">ATP-binding</keyword>
<dbReference type="EMBL" id="ANNX02000047">
    <property type="protein sequence ID" value="KYC37240.1"/>
    <property type="molecule type" value="Genomic_DNA"/>
</dbReference>
<keyword evidence="11" id="KW-1185">Reference proteome</keyword>
<dbReference type="Pfam" id="PF00512">
    <property type="entry name" value="HisKA"/>
    <property type="match status" value="1"/>
</dbReference>
<dbReference type="Pfam" id="PF02518">
    <property type="entry name" value="HATPase_c"/>
    <property type="match status" value="1"/>
</dbReference>
<organism evidence="10 11">
    <name type="scientific">Scytonema hofmannii PCC 7110</name>
    <dbReference type="NCBI Taxonomy" id="128403"/>
    <lineage>
        <taxon>Bacteria</taxon>
        <taxon>Bacillati</taxon>
        <taxon>Cyanobacteriota</taxon>
        <taxon>Cyanophyceae</taxon>
        <taxon>Nostocales</taxon>
        <taxon>Scytonemataceae</taxon>
        <taxon>Scytonema</taxon>
    </lineage>
</organism>
<keyword evidence="3" id="KW-0597">Phosphoprotein</keyword>
<dbReference type="Gene3D" id="3.30.450.40">
    <property type="match status" value="1"/>
</dbReference>
<dbReference type="InterPro" id="IPR003018">
    <property type="entry name" value="GAF"/>
</dbReference>
<keyword evidence="5" id="KW-0547">Nucleotide-binding</keyword>
<evidence type="ECO:0000259" key="9">
    <source>
        <dbReference type="PROSITE" id="PS50109"/>
    </source>
</evidence>
<dbReference type="PANTHER" id="PTHR43065">
    <property type="entry name" value="SENSOR HISTIDINE KINASE"/>
    <property type="match status" value="1"/>
</dbReference>
<dbReference type="SUPFAM" id="SSF55874">
    <property type="entry name" value="ATPase domain of HSP90 chaperone/DNA topoisomerase II/histidine kinase"/>
    <property type="match status" value="1"/>
</dbReference>
<keyword evidence="4" id="KW-0808">Transferase</keyword>
<dbReference type="Pfam" id="PF01590">
    <property type="entry name" value="GAF"/>
    <property type="match status" value="1"/>
</dbReference>
<evidence type="ECO:0000256" key="7">
    <source>
        <dbReference type="ARBA" id="ARBA00022840"/>
    </source>
</evidence>
<dbReference type="AlphaFoldDB" id="A0A139WXU1"/>
<gene>
    <name evidence="10" type="ORF">WA1_47335</name>
</gene>
<dbReference type="InterPro" id="IPR036097">
    <property type="entry name" value="HisK_dim/P_sf"/>
</dbReference>
<name>A0A139WXU1_9CYAN</name>
<dbReference type="InterPro" id="IPR005467">
    <property type="entry name" value="His_kinase_dom"/>
</dbReference>
<dbReference type="SMART" id="SM00388">
    <property type="entry name" value="HisKA"/>
    <property type="match status" value="1"/>
</dbReference>
<keyword evidence="8" id="KW-0902">Two-component regulatory system</keyword>
<sequence length="431" mass="47702">MSKANDEDLLLQQPWQRERLIIARLSSLNYRTGELGSYLHNIACGVSELIGVDWTVVTFCQEGFETILASSLEMAEDTPRVYALHGRLIATVIQIGRTLAVEDAVAHPEYGRPAPGYRAYLGIPLQTSEGQVFGTICSFHRQAREFATEEIQIVELFAERAATAIDHFHLYQKQCEFNQLLEAEVEKRTAQLLEAQAKLVEQERLVAIGEFAATIVHEIRNPLTTMIMGLKYFKKIILTEPAQERLSLALGEASRLENLLSEILLYAKPQVLQLSELDVNEFIRELLVLIREMPEALSRQIEFMPALSTIKILGDRDKLKQVFINIVRNACEAVSAGDVIKWQVDTLSQGNVCINVCNSGEPIPPEILSKLTQPFFSTKPSGTGLGLAITKRIVNAHAGELSIQSDAVTGTTVCVQLPMVAAGGCGMLREG</sequence>
<evidence type="ECO:0000256" key="3">
    <source>
        <dbReference type="ARBA" id="ARBA00022553"/>
    </source>
</evidence>
<dbReference type="PANTHER" id="PTHR43065:SF10">
    <property type="entry name" value="PEROXIDE STRESS-ACTIVATED HISTIDINE KINASE MAK3"/>
    <property type="match status" value="1"/>
</dbReference>
<evidence type="ECO:0000256" key="1">
    <source>
        <dbReference type="ARBA" id="ARBA00000085"/>
    </source>
</evidence>
<reference evidence="10 11" key="1">
    <citation type="journal article" date="2013" name="Genome Biol. Evol.">
        <title>Genomes of Stigonematalean cyanobacteria (subsection V) and the evolution of oxygenic photosynthesis from prokaryotes to plastids.</title>
        <authorList>
            <person name="Dagan T."/>
            <person name="Roettger M."/>
            <person name="Stucken K."/>
            <person name="Landan G."/>
            <person name="Koch R."/>
            <person name="Major P."/>
            <person name="Gould S.B."/>
            <person name="Goremykin V.V."/>
            <person name="Rippka R."/>
            <person name="Tandeau de Marsac N."/>
            <person name="Gugger M."/>
            <person name="Lockhart P.J."/>
            <person name="Allen J.F."/>
            <person name="Brune I."/>
            <person name="Maus I."/>
            <person name="Puhler A."/>
            <person name="Martin W.F."/>
        </authorList>
    </citation>
    <scope>NUCLEOTIDE SEQUENCE [LARGE SCALE GENOMIC DNA]</scope>
    <source>
        <strain evidence="10 11">PCC 7110</strain>
    </source>
</reference>
<dbReference type="Gene3D" id="1.10.287.130">
    <property type="match status" value="1"/>
</dbReference>
<dbReference type="SUPFAM" id="SSF55781">
    <property type="entry name" value="GAF domain-like"/>
    <property type="match status" value="1"/>
</dbReference>
<dbReference type="STRING" id="128403.WA1_47335"/>
<dbReference type="GO" id="GO:0005524">
    <property type="term" value="F:ATP binding"/>
    <property type="evidence" value="ECO:0007669"/>
    <property type="project" value="UniProtKB-KW"/>
</dbReference>
<evidence type="ECO:0000313" key="10">
    <source>
        <dbReference type="EMBL" id="KYC37240.1"/>
    </source>
</evidence>
<feature type="domain" description="Histidine kinase" evidence="9">
    <location>
        <begin position="214"/>
        <end position="421"/>
    </location>
</feature>
<dbReference type="GO" id="GO:0000155">
    <property type="term" value="F:phosphorelay sensor kinase activity"/>
    <property type="evidence" value="ECO:0007669"/>
    <property type="project" value="InterPro"/>
</dbReference>
<dbReference type="InterPro" id="IPR003661">
    <property type="entry name" value="HisK_dim/P_dom"/>
</dbReference>
<dbReference type="Proteomes" id="UP000076925">
    <property type="component" value="Unassembled WGS sequence"/>
</dbReference>
<dbReference type="PROSITE" id="PS50109">
    <property type="entry name" value="HIS_KIN"/>
    <property type="match status" value="1"/>
</dbReference>
<dbReference type="RefSeq" id="WP_017745071.1">
    <property type="nucleotide sequence ID" value="NZ_KQ976354.1"/>
</dbReference>
<evidence type="ECO:0000256" key="2">
    <source>
        <dbReference type="ARBA" id="ARBA00012438"/>
    </source>
</evidence>
<dbReference type="OrthoDB" id="9815750at2"/>
<dbReference type="PRINTS" id="PR00344">
    <property type="entry name" value="BCTRLSENSOR"/>
</dbReference>
<comment type="caution">
    <text evidence="10">The sequence shown here is derived from an EMBL/GenBank/DDBJ whole genome shotgun (WGS) entry which is preliminary data.</text>
</comment>